<dbReference type="Pfam" id="PF16787">
    <property type="entry name" value="NDC10_II"/>
    <property type="match status" value="1"/>
</dbReference>
<name>A0A170AQ18_ABSGL</name>
<evidence type="ECO:0000313" key="3">
    <source>
        <dbReference type="Proteomes" id="UP000078561"/>
    </source>
</evidence>
<feature type="domain" description="Ndc10" evidence="1">
    <location>
        <begin position="12"/>
        <end position="93"/>
    </location>
</feature>
<evidence type="ECO:0000259" key="1">
    <source>
        <dbReference type="Pfam" id="PF16787"/>
    </source>
</evidence>
<reference evidence="2" key="1">
    <citation type="submission" date="2016-04" db="EMBL/GenBank/DDBJ databases">
        <authorList>
            <person name="Evans L.H."/>
            <person name="Alamgir A."/>
            <person name="Owens N."/>
            <person name="Weber N.D."/>
            <person name="Virtaneva K."/>
            <person name="Barbian K."/>
            <person name="Babar A."/>
            <person name="Rosenke K."/>
        </authorList>
    </citation>
    <scope>NUCLEOTIDE SEQUENCE [LARGE SCALE GENOMIC DNA]</scope>
    <source>
        <strain evidence="2">CBS 101.48</strain>
    </source>
</reference>
<accession>A0A170AQ18</accession>
<dbReference type="EMBL" id="LT554871">
    <property type="protein sequence ID" value="SAM07930.1"/>
    <property type="molecule type" value="Genomic_DNA"/>
</dbReference>
<sequence length="99" mass="11519">MAGFLTNGRSFHLDPPTSLCKKLIPSIDMWHNRLAAKQPSPDNYNPIQPTAAIYSFVQMIMMLRKTFTQESVLMMEIHPCHPIWQYSIFSDPVYLSFKR</sequence>
<dbReference type="GO" id="GO:0003677">
    <property type="term" value="F:DNA binding"/>
    <property type="evidence" value="ECO:0007669"/>
    <property type="project" value="InterPro"/>
</dbReference>
<proteinExistence type="predicted"/>
<dbReference type="AlphaFoldDB" id="A0A170AQ18"/>
<dbReference type="InParanoid" id="A0A170AQ18"/>
<gene>
    <name evidence="2" type="primary">ABSGL_13588.1 scaffold 14267</name>
</gene>
<keyword evidence="3" id="KW-1185">Reference proteome</keyword>
<dbReference type="Gene3D" id="1.10.443.20">
    <property type="entry name" value="Centromere DNA-binding protein complex CBF3 subunit, domain 2"/>
    <property type="match status" value="1"/>
</dbReference>
<dbReference type="InterPro" id="IPR031872">
    <property type="entry name" value="NDC10_II"/>
</dbReference>
<dbReference type="Proteomes" id="UP000078561">
    <property type="component" value="Unassembled WGS sequence"/>
</dbReference>
<dbReference type="InterPro" id="IPR038279">
    <property type="entry name" value="Ndc10_dom2_sf"/>
</dbReference>
<organism evidence="2">
    <name type="scientific">Absidia glauca</name>
    <name type="common">Pin mould</name>
    <dbReference type="NCBI Taxonomy" id="4829"/>
    <lineage>
        <taxon>Eukaryota</taxon>
        <taxon>Fungi</taxon>
        <taxon>Fungi incertae sedis</taxon>
        <taxon>Mucoromycota</taxon>
        <taxon>Mucoromycotina</taxon>
        <taxon>Mucoromycetes</taxon>
        <taxon>Mucorales</taxon>
        <taxon>Cunninghamellaceae</taxon>
        <taxon>Absidia</taxon>
    </lineage>
</organism>
<evidence type="ECO:0000313" key="2">
    <source>
        <dbReference type="EMBL" id="SAM07930.1"/>
    </source>
</evidence>
<protein>
    <recommendedName>
        <fullName evidence="1">Ndc10 domain-containing protein</fullName>
    </recommendedName>
</protein>
<dbReference type="OrthoDB" id="120763at2759"/>